<dbReference type="Proteomes" id="UP000769156">
    <property type="component" value="Unassembled WGS sequence"/>
</dbReference>
<keyword evidence="1" id="KW-1133">Transmembrane helix</keyword>
<comment type="caution">
    <text evidence="3">The sequence shown here is derived from an EMBL/GenBank/DDBJ whole genome shotgun (WGS) entry which is preliminary data.</text>
</comment>
<gene>
    <name evidence="3" type="ORF">K8V82_01325</name>
</gene>
<feature type="domain" description="YcxB-like C-terminal" evidence="2">
    <location>
        <begin position="98"/>
        <end position="144"/>
    </location>
</feature>
<evidence type="ECO:0000313" key="3">
    <source>
        <dbReference type="EMBL" id="HJF93421.1"/>
    </source>
</evidence>
<keyword evidence="1" id="KW-0812">Transmembrane</keyword>
<sequence length="168" mass="19538">MEKLKVQLTKGQLFDFLLYHTFSKGSGFLVNMLGMCVIILGAVMQFVGKIEFRQFVLYVIVGVVVLAYTPLQLKFRARKQMEVNPEYRDPREYVFSEEDGIIVVQNGQETKYEWSQIQRTVTTPKTIGIYYEKERAFIIPKEAFGDRFVPVMQMVVQHIGLNNVRLTQ</sequence>
<protein>
    <submittedName>
        <fullName evidence="3">YcxB family protein</fullName>
    </submittedName>
</protein>
<accession>A0A921HYX1</accession>
<evidence type="ECO:0000313" key="4">
    <source>
        <dbReference type="Proteomes" id="UP000769156"/>
    </source>
</evidence>
<dbReference type="AlphaFoldDB" id="A0A921HYX1"/>
<keyword evidence="1" id="KW-0472">Membrane</keyword>
<reference evidence="3" key="1">
    <citation type="journal article" date="2021" name="PeerJ">
        <title>Extensive microbial diversity within the chicken gut microbiome revealed by metagenomics and culture.</title>
        <authorList>
            <person name="Gilroy R."/>
            <person name="Ravi A."/>
            <person name="Getino M."/>
            <person name="Pursley I."/>
            <person name="Horton D.L."/>
            <person name="Alikhan N.F."/>
            <person name="Baker D."/>
            <person name="Gharbi K."/>
            <person name="Hall N."/>
            <person name="Watson M."/>
            <person name="Adriaenssens E.M."/>
            <person name="Foster-Nyarko E."/>
            <person name="Jarju S."/>
            <person name="Secka A."/>
            <person name="Antonio M."/>
            <person name="Oren A."/>
            <person name="Chaudhuri R.R."/>
            <person name="La Ragione R."/>
            <person name="Hildebrand F."/>
            <person name="Pallen M.J."/>
        </authorList>
    </citation>
    <scope>NUCLEOTIDE SEQUENCE</scope>
    <source>
        <strain evidence="3">ChiSjej5B23-16112</strain>
    </source>
</reference>
<dbReference type="EMBL" id="DYVY01000026">
    <property type="protein sequence ID" value="HJF93421.1"/>
    <property type="molecule type" value="Genomic_DNA"/>
</dbReference>
<dbReference type="Pfam" id="PF14317">
    <property type="entry name" value="YcxB"/>
    <property type="match status" value="1"/>
</dbReference>
<evidence type="ECO:0000256" key="1">
    <source>
        <dbReference type="SAM" id="Phobius"/>
    </source>
</evidence>
<name>A0A921HYX1_9FIRM</name>
<feature type="transmembrane region" description="Helical" evidence="1">
    <location>
        <begin position="28"/>
        <end position="48"/>
    </location>
</feature>
<feature type="transmembrane region" description="Helical" evidence="1">
    <location>
        <begin position="54"/>
        <end position="71"/>
    </location>
</feature>
<organism evidence="3 4">
    <name type="scientific">Lachnoclostridium phocaeense</name>
    <dbReference type="NCBI Taxonomy" id="1871021"/>
    <lineage>
        <taxon>Bacteria</taxon>
        <taxon>Bacillati</taxon>
        <taxon>Bacillota</taxon>
        <taxon>Clostridia</taxon>
        <taxon>Lachnospirales</taxon>
        <taxon>Lachnospiraceae</taxon>
    </lineage>
</organism>
<dbReference type="InterPro" id="IPR025588">
    <property type="entry name" value="YcxB-like_C"/>
</dbReference>
<dbReference type="RefSeq" id="WP_281725252.1">
    <property type="nucleotide sequence ID" value="NZ_CALKQL010000022.1"/>
</dbReference>
<evidence type="ECO:0000259" key="2">
    <source>
        <dbReference type="Pfam" id="PF14317"/>
    </source>
</evidence>
<reference evidence="3" key="2">
    <citation type="submission" date="2021-09" db="EMBL/GenBank/DDBJ databases">
        <authorList>
            <person name="Gilroy R."/>
        </authorList>
    </citation>
    <scope>NUCLEOTIDE SEQUENCE</scope>
    <source>
        <strain evidence="3">ChiSjej5B23-16112</strain>
    </source>
</reference>
<proteinExistence type="predicted"/>